<feature type="transmembrane region" description="Helical" evidence="8">
    <location>
        <begin position="207"/>
        <end position="224"/>
    </location>
</feature>
<evidence type="ECO:0000313" key="10">
    <source>
        <dbReference type="EMBL" id="QDT36384.1"/>
    </source>
</evidence>
<keyword evidence="7" id="KW-0175">Coiled coil</keyword>
<evidence type="ECO:0000256" key="6">
    <source>
        <dbReference type="ARBA" id="ARBA00023136"/>
    </source>
</evidence>
<accession>A0A517QXQ0</accession>
<keyword evidence="5 8" id="KW-1133">Transmembrane helix</keyword>
<dbReference type="RefSeq" id="WP_145362592.1">
    <property type="nucleotide sequence ID" value="NZ_CP036268.1"/>
</dbReference>
<dbReference type="PANTHER" id="PTHR43731:SF14">
    <property type="entry name" value="PRESENILIN-ASSOCIATED RHOMBOID-LIKE PROTEIN, MITOCHONDRIAL"/>
    <property type="match status" value="1"/>
</dbReference>
<keyword evidence="3 8" id="KW-0812">Transmembrane</keyword>
<dbReference type="EMBL" id="CP036268">
    <property type="protein sequence ID" value="QDT36384.1"/>
    <property type="molecule type" value="Genomic_DNA"/>
</dbReference>
<dbReference type="InterPro" id="IPR022764">
    <property type="entry name" value="Peptidase_S54_rhomboid_dom"/>
</dbReference>
<evidence type="ECO:0000256" key="2">
    <source>
        <dbReference type="ARBA" id="ARBA00009045"/>
    </source>
</evidence>
<evidence type="ECO:0000256" key="8">
    <source>
        <dbReference type="SAM" id="Phobius"/>
    </source>
</evidence>
<proteinExistence type="inferred from homology"/>
<evidence type="ECO:0000256" key="7">
    <source>
        <dbReference type="SAM" id="Coils"/>
    </source>
</evidence>
<evidence type="ECO:0000259" key="9">
    <source>
        <dbReference type="Pfam" id="PF01694"/>
    </source>
</evidence>
<keyword evidence="11" id="KW-1185">Reference proteome</keyword>
<organism evidence="10 11">
    <name type="scientific">Stratiformator vulcanicus</name>
    <dbReference type="NCBI Taxonomy" id="2527980"/>
    <lineage>
        <taxon>Bacteria</taxon>
        <taxon>Pseudomonadati</taxon>
        <taxon>Planctomycetota</taxon>
        <taxon>Planctomycetia</taxon>
        <taxon>Planctomycetales</taxon>
        <taxon>Planctomycetaceae</taxon>
        <taxon>Stratiformator</taxon>
    </lineage>
</organism>
<sequence length="324" mass="36297">MRKAGEITGGELAHRFAEVALADRLNVRIEQAGEDQWTVWAIDEDERDRIAAELEAFLADPESDRYADAAEKAQQRRREAELAAKASRKRQIDLKQRWSGPLWKRCPVTVGLAAITCLVALLTFDPGEGFFNGFGRLERPVRMLLLITTYQEADRPGWIEFDGLEPIWEGQIWRVFTPMFLHFGLLHLTFNLMWLWTLGASIELRRGGLRLLLLVLTIAAISNLAEYNCSFELSTGFSFKKSVLFGGLSGVNYGLFGYLWVRAKTDPRSGFIMPQQTAVLMMIWLVICTTGAIGPIANVAHFVGLAVGAAIGAVPWLLSRLQRV</sequence>
<protein>
    <submittedName>
        <fullName evidence="10">Rhomboid protease GlpG</fullName>
        <ecNumber evidence="10">3.4.21.105</ecNumber>
    </submittedName>
</protein>
<feature type="transmembrane region" description="Helical" evidence="8">
    <location>
        <begin position="244"/>
        <end position="261"/>
    </location>
</feature>
<evidence type="ECO:0000256" key="1">
    <source>
        <dbReference type="ARBA" id="ARBA00004141"/>
    </source>
</evidence>
<comment type="subcellular location">
    <subcellularLocation>
        <location evidence="1">Membrane</location>
        <topology evidence="1">Multi-pass membrane protein</topology>
    </subcellularLocation>
</comment>
<dbReference type="InterPro" id="IPR038236">
    <property type="entry name" value="GlpG_N_sf"/>
</dbReference>
<keyword evidence="4 10" id="KW-0378">Hydrolase</keyword>
<keyword evidence="6 8" id="KW-0472">Membrane</keyword>
<evidence type="ECO:0000313" key="11">
    <source>
        <dbReference type="Proteomes" id="UP000317318"/>
    </source>
</evidence>
<comment type="similarity">
    <text evidence="2">Belongs to the peptidase S54 family.</text>
</comment>
<dbReference type="GO" id="GO:0006508">
    <property type="term" value="P:proteolysis"/>
    <property type="evidence" value="ECO:0007669"/>
    <property type="project" value="UniProtKB-KW"/>
</dbReference>
<dbReference type="GO" id="GO:0016020">
    <property type="term" value="C:membrane"/>
    <property type="evidence" value="ECO:0007669"/>
    <property type="project" value="UniProtKB-SubCell"/>
</dbReference>
<feature type="transmembrane region" description="Helical" evidence="8">
    <location>
        <begin position="172"/>
        <end position="195"/>
    </location>
</feature>
<dbReference type="AlphaFoldDB" id="A0A517QXQ0"/>
<evidence type="ECO:0000256" key="4">
    <source>
        <dbReference type="ARBA" id="ARBA00022801"/>
    </source>
</evidence>
<dbReference type="Pfam" id="PF01694">
    <property type="entry name" value="Rhomboid"/>
    <property type="match status" value="1"/>
</dbReference>
<reference evidence="10 11" key="1">
    <citation type="submission" date="2019-02" db="EMBL/GenBank/DDBJ databases">
        <title>Deep-cultivation of Planctomycetes and their phenomic and genomic characterization uncovers novel biology.</title>
        <authorList>
            <person name="Wiegand S."/>
            <person name="Jogler M."/>
            <person name="Boedeker C."/>
            <person name="Pinto D."/>
            <person name="Vollmers J."/>
            <person name="Rivas-Marin E."/>
            <person name="Kohn T."/>
            <person name="Peeters S.H."/>
            <person name="Heuer A."/>
            <person name="Rast P."/>
            <person name="Oberbeckmann S."/>
            <person name="Bunk B."/>
            <person name="Jeske O."/>
            <person name="Meyerdierks A."/>
            <person name="Storesund J.E."/>
            <person name="Kallscheuer N."/>
            <person name="Luecker S."/>
            <person name="Lage O.M."/>
            <person name="Pohl T."/>
            <person name="Merkel B.J."/>
            <person name="Hornburger P."/>
            <person name="Mueller R.-W."/>
            <person name="Bruemmer F."/>
            <person name="Labrenz M."/>
            <person name="Spormann A.M."/>
            <person name="Op den Camp H."/>
            <person name="Overmann J."/>
            <person name="Amann R."/>
            <person name="Jetten M.S.M."/>
            <person name="Mascher T."/>
            <person name="Medema M.H."/>
            <person name="Devos D.P."/>
            <person name="Kaster A.-K."/>
            <person name="Ovreas L."/>
            <person name="Rohde M."/>
            <person name="Galperin M.Y."/>
            <person name="Jogler C."/>
        </authorList>
    </citation>
    <scope>NUCLEOTIDE SEQUENCE [LARGE SCALE GENOMIC DNA]</scope>
    <source>
        <strain evidence="10 11">Pan189</strain>
    </source>
</reference>
<feature type="coiled-coil region" evidence="7">
    <location>
        <begin position="63"/>
        <end position="90"/>
    </location>
</feature>
<dbReference type="PANTHER" id="PTHR43731">
    <property type="entry name" value="RHOMBOID PROTEASE"/>
    <property type="match status" value="1"/>
</dbReference>
<keyword evidence="10" id="KW-0645">Protease</keyword>
<dbReference type="SUPFAM" id="SSF144091">
    <property type="entry name" value="Rhomboid-like"/>
    <property type="match status" value="1"/>
</dbReference>
<dbReference type="InterPro" id="IPR050925">
    <property type="entry name" value="Rhomboid_protease_S54"/>
</dbReference>
<name>A0A517QXQ0_9PLAN</name>
<dbReference type="OrthoDB" id="9813074at2"/>
<dbReference type="KEGG" id="svp:Pan189_07400"/>
<feature type="transmembrane region" description="Helical" evidence="8">
    <location>
        <begin position="273"/>
        <end position="293"/>
    </location>
</feature>
<gene>
    <name evidence="10" type="primary">glpG</name>
    <name evidence="10" type="ORF">Pan189_07400</name>
</gene>
<feature type="transmembrane region" description="Helical" evidence="8">
    <location>
        <begin position="299"/>
        <end position="318"/>
    </location>
</feature>
<dbReference type="Gene3D" id="3.30.70.2350">
    <property type="match status" value="1"/>
</dbReference>
<feature type="transmembrane region" description="Helical" evidence="8">
    <location>
        <begin position="106"/>
        <end position="124"/>
    </location>
</feature>
<feature type="domain" description="Peptidase S54 rhomboid" evidence="9">
    <location>
        <begin position="170"/>
        <end position="314"/>
    </location>
</feature>
<dbReference type="EC" id="3.4.21.105" evidence="10"/>
<evidence type="ECO:0000256" key="5">
    <source>
        <dbReference type="ARBA" id="ARBA00022989"/>
    </source>
</evidence>
<dbReference type="GO" id="GO:0004252">
    <property type="term" value="F:serine-type endopeptidase activity"/>
    <property type="evidence" value="ECO:0007669"/>
    <property type="project" value="InterPro"/>
</dbReference>
<evidence type="ECO:0000256" key="3">
    <source>
        <dbReference type="ARBA" id="ARBA00022692"/>
    </source>
</evidence>
<dbReference type="Gene3D" id="1.20.1540.10">
    <property type="entry name" value="Rhomboid-like"/>
    <property type="match status" value="1"/>
</dbReference>
<dbReference type="InterPro" id="IPR035952">
    <property type="entry name" value="Rhomboid-like_sf"/>
</dbReference>
<dbReference type="Proteomes" id="UP000317318">
    <property type="component" value="Chromosome"/>
</dbReference>